<dbReference type="InParanoid" id="A0A0V0Q881"/>
<gene>
    <name evidence="1" type="ORF">PPERSA_12885</name>
</gene>
<dbReference type="Proteomes" id="UP000054937">
    <property type="component" value="Unassembled WGS sequence"/>
</dbReference>
<sequence length="368" mass="44831">MKTTHSQKFTQVPPLFINYQQKQFFKATFFINLLHQITQGLTQSQAQGQIQVQIQNEQQKNINSIEIKFKEISQYIISKFKHAFMRIEVKNIQTLLKIIDQFKMVDTITSYYIEHFLSDLKINNQFKDREFSSSQEDLETQFFLLQKAFKRVLSVKISQETNFYQVQQIFGGYSQIVIRQFIKYSFEHIIDKLQDNLLDDKYKNGIHYQWLKIFEFLWNKCLELEKVIQHIDFGENFTLQAFTKDIFSSFLRNSFEQKKNFYFEIEITYLETVMKDNTYQLIDQIKQEAKEKTVYYNKSEKLKYELQKWIDYKIKHKDQEKPKLNKEQMEGRIEVLQQILVMDNINIIFHKEQPQKYNFRNFFKNFRQ</sequence>
<dbReference type="AlphaFoldDB" id="A0A0V0Q881"/>
<protein>
    <submittedName>
        <fullName evidence="1">Uncharacterized protein</fullName>
    </submittedName>
</protein>
<accession>A0A0V0Q881</accession>
<comment type="caution">
    <text evidence="1">The sequence shown here is derived from an EMBL/GenBank/DDBJ whole genome shotgun (WGS) entry which is preliminary data.</text>
</comment>
<organism evidence="1 2">
    <name type="scientific">Pseudocohnilembus persalinus</name>
    <name type="common">Ciliate</name>
    <dbReference type="NCBI Taxonomy" id="266149"/>
    <lineage>
        <taxon>Eukaryota</taxon>
        <taxon>Sar</taxon>
        <taxon>Alveolata</taxon>
        <taxon>Ciliophora</taxon>
        <taxon>Intramacronucleata</taxon>
        <taxon>Oligohymenophorea</taxon>
        <taxon>Scuticociliatia</taxon>
        <taxon>Philasterida</taxon>
        <taxon>Pseudocohnilembidae</taxon>
        <taxon>Pseudocohnilembus</taxon>
    </lineage>
</organism>
<reference evidence="1 2" key="1">
    <citation type="journal article" date="2015" name="Sci. Rep.">
        <title>Genome of the facultative scuticociliatosis pathogen Pseudocohnilembus persalinus provides insight into its virulence through horizontal gene transfer.</title>
        <authorList>
            <person name="Xiong J."/>
            <person name="Wang G."/>
            <person name="Cheng J."/>
            <person name="Tian M."/>
            <person name="Pan X."/>
            <person name="Warren A."/>
            <person name="Jiang C."/>
            <person name="Yuan D."/>
            <person name="Miao W."/>
        </authorList>
    </citation>
    <scope>NUCLEOTIDE SEQUENCE [LARGE SCALE GENOMIC DNA]</scope>
    <source>
        <strain evidence="1">36N120E</strain>
    </source>
</reference>
<evidence type="ECO:0000313" key="2">
    <source>
        <dbReference type="Proteomes" id="UP000054937"/>
    </source>
</evidence>
<dbReference type="EMBL" id="LDAU01000251">
    <property type="protein sequence ID" value="KRW98406.1"/>
    <property type="molecule type" value="Genomic_DNA"/>
</dbReference>
<evidence type="ECO:0000313" key="1">
    <source>
        <dbReference type="EMBL" id="KRW98406.1"/>
    </source>
</evidence>
<keyword evidence="2" id="KW-1185">Reference proteome</keyword>
<name>A0A0V0Q881_PSEPJ</name>
<proteinExistence type="predicted"/>